<name>L1JF42_GUITC</name>
<protein>
    <submittedName>
        <fullName evidence="1 2">Uncharacterized protein</fullName>
    </submittedName>
</protein>
<reference evidence="2" key="3">
    <citation type="submission" date="2016-03" db="UniProtKB">
        <authorList>
            <consortium name="EnsemblProtists"/>
        </authorList>
    </citation>
    <scope>IDENTIFICATION</scope>
</reference>
<dbReference type="Proteomes" id="UP000011087">
    <property type="component" value="Unassembled WGS sequence"/>
</dbReference>
<dbReference type="EnsemblProtists" id="EKX47158">
    <property type="protein sequence ID" value="EKX47158"/>
    <property type="gene ID" value="GUITHDRAFT_107069"/>
</dbReference>
<dbReference type="RefSeq" id="XP_005834138.1">
    <property type="nucleotide sequence ID" value="XM_005834081.1"/>
</dbReference>
<gene>
    <name evidence="1" type="ORF">GUITHDRAFT_107069</name>
</gene>
<dbReference type="GeneID" id="17303768"/>
<keyword evidence="3" id="KW-1185">Reference proteome</keyword>
<dbReference type="PaxDb" id="55529-EKX47158"/>
<evidence type="ECO:0000313" key="1">
    <source>
        <dbReference type="EMBL" id="EKX47158.1"/>
    </source>
</evidence>
<dbReference type="HOGENOM" id="CLU_1879367_0_0_1"/>
<dbReference type="AlphaFoldDB" id="L1JF42"/>
<sequence length="136" mass="15178">MFVSIVKSRNAQREVDEREIDAYRRAIVEGNDRMHGYRFQLHPNGHKELGEGGGGERVAEFGCSDDGVGKRLSYASVQQFAHQEAAKAMARRTEWDFQTMLKHMPSCAKSGAFGCGGRDYSSDYGHVHQGHAVVFI</sequence>
<evidence type="ECO:0000313" key="3">
    <source>
        <dbReference type="Proteomes" id="UP000011087"/>
    </source>
</evidence>
<dbReference type="KEGG" id="gtt:GUITHDRAFT_107069"/>
<proteinExistence type="predicted"/>
<reference evidence="1 3" key="1">
    <citation type="journal article" date="2012" name="Nature">
        <title>Algal genomes reveal evolutionary mosaicism and the fate of nucleomorphs.</title>
        <authorList>
            <consortium name="DOE Joint Genome Institute"/>
            <person name="Curtis B.A."/>
            <person name="Tanifuji G."/>
            <person name="Burki F."/>
            <person name="Gruber A."/>
            <person name="Irimia M."/>
            <person name="Maruyama S."/>
            <person name="Arias M.C."/>
            <person name="Ball S.G."/>
            <person name="Gile G.H."/>
            <person name="Hirakawa Y."/>
            <person name="Hopkins J.F."/>
            <person name="Kuo A."/>
            <person name="Rensing S.A."/>
            <person name="Schmutz J."/>
            <person name="Symeonidi A."/>
            <person name="Elias M."/>
            <person name="Eveleigh R.J."/>
            <person name="Herman E.K."/>
            <person name="Klute M.J."/>
            <person name="Nakayama T."/>
            <person name="Obornik M."/>
            <person name="Reyes-Prieto A."/>
            <person name="Armbrust E.V."/>
            <person name="Aves S.J."/>
            <person name="Beiko R.G."/>
            <person name="Coutinho P."/>
            <person name="Dacks J.B."/>
            <person name="Durnford D.G."/>
            <person name="Fast N.M."/>
            <person name="Green B.R."/>
            <person name="Grisdale C.J."/>
            <person name="Hempel F."/>
            <person name="Henrissat B."/>
            <person name="Hoppner M.P."/>
            <person name="Ishida K."/>
            <person name="Kim E."/>
            <person name="Koreny L."/>
            <person name="Kroth P.G."/>
            <person name="Liu Y."/>
            <person name="Malik S.B."/>
            <person name="Maier U.G."/>
            <person name="McRose D."/>
            <person name="Mock T."/>
            <person name="Neilson J.A."/>
            <person name="Onodera N.T."/>
            <person name="Poole A.M."/>
            <person name="Pritham E.J."/>
            <person name="Richards T.A."/>
            <person name="Rocap G."/>
            <person name="Roy S.W."/>
            <person name="Sarai C."/>
            <person name="Schaack S."/>
            <person name="Shirato S."/>
            <person name="Slamovits C.H."/>
            <person name="Spencer D.F."/>
            <person name="Suzuki S."/>
            <person name="Worden A.Z."/>
            <person name="Zauner S."/>
            <person name="Barry K."/>
            <person name="Bell C."/>
            <person name="Bharti A.K."/>
            <person name="Crow J.A."/>
            <person name="Grimwood J."/>
            <person name="Kramer R."/>
            <person name="Lindquist E."/>
            <person name="Lucas S."/>
            <person name="Salamov A."/>
            <person name="McFadden G.I."/>
            <person name="Lane C.E."/>
            <person name="Keeling P.J."/>
            <person name="Gray M.W."/>
            <person name="Grigoriev I.V."/>
            <person name="Archibald J.M."/>
        </authorList>
    </citation>
    <scope>NUCLEOTIDE SEQUENCE</scope>
    <source>
        <strain evidence="1 3">CCMP2712</strain>
    </source>
</reference>
<organism evidence="1">
    <name type="scientific">Guillardia theta (strain CCMP2712)</name>
    <name type="common">Cryptophyte</name>
    <dbReference type="NCBI Taxonomy" id="905079"/>
    <lineage>
        <taxon>Eukaryota</taxon>
        <taxon>Cryptophyceae</taxon>
        <taxon>Pyrenomonadales</taxon>
        <taxon>Geminigeraceae</taxon>
        <taxon>Guillardia</taxon>
    </lineage>
</organism>
<evidence type="ECO:0000313" key="2">
    <source>
        <dbReference type="EnsemblProtists" id="EKX47158"/>
    </source>
</evidence>
<reference evidence="3" key="2">
    <citation type="submission" date="2012-11" db="EMBL/GenBank/DDBJ databases">
        <authorList>
            <person name="Kuo A."/>
            <person name="Curtis B.A."/>
            <person name="Tanifuji G."/>
            <person name="Burki F."/>
            <person name="Gruber A."/>
            <person name="Irimia M."/>
            <person name="Maruyama S."/>
            <person name="Arias M.C."/>
            <person name="Ball S.G."/>
            <person name="Gile G.H."/>
            <person name="Hirakawa Y."/>
            <person name="Hopkins J.F."/>
            <person name="Rensing S.A."/>
            <person name="Schmutz J."/>
            <person name="Symeonidi A."/>
            <person name="Elias M."/>
            <person name="Eveleigh R.J."/>
            <person name="Herman E.K."/>
            <person name="Klute M.J."/>
            <person name="Nakayama T."/>
            <person name="Obornik M."/>
            <person name="Reyes-Prieto A."/>
            <person name="Armbrust E.V."/>
            <person name="Aves S.J."/>
            <person name="Beiko R.G."/>
            <person name="Coutinho P."/>
            <person name="Dacks J.B."/>
            <person name="Durnford D.G."/>
            <person name="Fast N.M."/>
            <person name="Green B.R."/>
            <person name="Grisdale C."/>
            <person name="Hempe F."/>
            <person name="Henrissat B."/>
            <person name="Hoppner M.P."/>
            <person name="Ishida K.-I."/>
            <person name="Kim E."/>
            <person name="Koreny L."/>
            <person name="Kroth P.G."/>
            <person name="Liu Y."/>
            <person name="Malik S.-B."/>
            <person name="Maier U.G."/>
            <person name="McRose D."/>
            <person name="Mock T."/>
            <person name="Neilson J.A."/>
            <person name="Onodera N.T."/>
            <person name="Poole A.M."/>
            <person name="Pritham E.J."/>
            <person name="Richards T.A."/>
            <person name="Rocap G."/>
            <person name="Roy S.W."/>
            <person name="Sarai C."/>
            <person name="Schaack S."/>
            <person name="Shirato S."/>
            <person name="Slamovits C.H."/>
            <person name="Spencer D.F."/>
            <person name="Suzuki S."/>
            <person name="Worden A.Z."/>
            <person name="Zauner S."/>
            <person name="Barry K."/>
            <person name="Bell C."/>
            <person name="Bharti A.K."/>
            <person name="Crow J.A."/>
            <person name="Grimwood J."/>
            <person name="Kramer R."/>
            <person name="Lindquist E."/>
            <person name="Lucas S."/>
            <person name="Salamov A."/>
            <person name="McFadden G.I."/>
            <person name="Lane C.E."/>
            <person name="Keeling P.J."/>
            <person name="Gray M.W."/>
            <person name="Grigoriev I.V."/>
            <person name="Archibald J.M."/>
        </authorList>
    </citation>
    <scope>NUCLEOTIDE SEQUENCE</scope>
    <source>
        <strain evidence="3">CCMP2712</strain>
    </source>
</reference>
<dbReference type="EMBL" id="JH992991">
    <property type="protein sequence ID" value="EKX47158.1"/>
    <property type="molecule type" value="Genomic_DNA"/>
</dbReference>
<accession>L1JF42</accession>